<evidence type="ECO:0000313" key="2">
    <source>
        <dbReference type="EMBL" id="SHN38250.1"/>
    </source>
</evidence>
<feature type="region of interest" description="Disordered" evidence="1">
    <location>
        <begin position="88"/>
        <end position="118"/>
    </location>
</feature>
<keyword evidence="3" id="KW-1185">Reference proteome</keyword>
<protein>
    <recommendedName>
        <fullName evidence="4">MatE family transporter</fullName>
    </recommendedName>
</protein>
<evidence type="ECO:0008006" key="4">
    <source>
        <dbReference type="Google" id="ProtNLM"/>
    </source>
</evidence>
<evidence type="ECO:0000256" key="1">
    <source>
        <dbReference type="SAM" id="MobiDB-lite"/>
    </source>
</evidence>
<gene>
    <name evidence="2" type="ORF">SAMN05192549_10984</name>
</gene>
<dbReference type="Proteomes" id="UP000184339">
    <property type="component" value="Unassembled WGS sequence"/>
</dbReference>
<feature type="compositionally biased region" description="Acidic residues" evidence="1">
    <location>
        <begin position="42"/>
        <end position="52"/>
    </location>
</feature>
<name>A0A1M7R0W0_9BURK</name>
<reference evidence="3" key="1">
    <citation type="submission" date="2016-11" db="EMBL/GenBank/DDBJ databases">
        <authorList>
            <person name="Varghese N."/>
            <person name="Submissions S."/>
        </authorList>
    </citation>
    <scope>NUCLEOTIDE SEQUENCE [LARGE SCALE GENOMIC DNA]</scope>
    <source>
        <strain evidence="3">Sac-22</strain>
    </source>
</reference>
<feature type="region of interest" description="Disordered" evidence="1">
    <location>
        <begin position="1"/>
        <end position="74"/>
    </location>
</feature>
<dbReference type="AlphaFoldDB" id="A0A1M7R0W0"/>
<dbReference type="RefSeq" id="WP_072787159.1">
    <property type="nucleotide sequence ID" value="NZ_FRCX01000009.1"/>
</dbReference>
<dbReference type="EMBL" id="FRCX01000009">
    <property type="protein sequence ID" value="SHN38250.1"/>
    <property type="molecule type" value="Genomic_DNA"/>
</dbReference>
<sequence>MADSTLDPDNIPAGTDRILGKGHGTRALGPSDNSDSGSDVTGEPDSELDSDTDAQGTGERASVGMENIESDIGFDHVETIPVVDGEFREQVPADDETAEHDVPPQLRSQERRDWSRTS</sequence>
<proteinExistence type="predicted"/>
<organism evidence="2 3">
    <name type="scientific">Duganella sacchari</name>
    <dbReference type="NCBI Taxonomy" id="551987"/>
    <lineage>
        <taxon>Bacteria</taxon>
        <taxon>Pseudomonadati</taxon>
        <taxon>Pseudomonadota</taxon>
        <taxon>Betaproteobacteria</taxon>
        <taxon>Burkholderiales</taxon>
        <taxon>Oxalobacteraceae</taxon>
        <taxon>Telluria group</taxon>
        <taxon>Duganella</taxon>
    </lineage>
</organism>
<accession>A0A1M7R0W0</accession>
<evidence type="ECO:0000313" key="3">
    <source>
        <dbReference type="Proteomes" id="UP000184339"/>
    </source>
</evidence>
<feature type="compositionally biased region" description="Basic and acidic residues" evidence="1">
    <location>
        <begin position="108"/>
        <end position="118"/>
    </location>
</feature>